<dbReference type="Proteomes" id="UP000051888">
    <property type="component" value="Unassembled WGS sequence"/>
</dbReference>
<keyword evidence="2" id="KW-1185">Reference proteome</keyword>
<evidence type="ECO:0000313" key="2">
    <source>
        <dbReference type="Proteomes" id="UP000051888"/>
    </source>
</evidence>
<protein>
    <submittedName>
        <fullName evidence="1">Uncharacterized protein</fullName>
    </submittedName>
</protein>
<sequence length="140" mass="16168">MNHHSFEVKMKKILLPIGCLILLFILGACTSDKSSSPSEFKKQYFEGKSNNWYVKMEYETDSFMRYVISYIGEGKKPVNFKYEIYQPQNFPTSGDGEFKNEDEFEINENCGGQCGSLPKSIPIQIQWDGKKEKVVIKNNK</sequence>
<dbReference type="PATRIC" id="fig|157838.3.peg.3762"/>
<name>A0A0Q3X0A9_9BACI</name>
<dbReference type="AlphaFoldDB" id="A0A0Q3X0A9"/>
<dbReference type="EMBL" id="LJJC01000004">
    <property type="protein sequence ID" value="KQL55034.1"/>
    <property type="molecule type" value="Genomic_DNA"/>
</dbReference>
<gene>
    <name evidence="1" type="ORF">AN964_17000</name>
</gene>
<evidence type="ECO:0000313" key="1">
    <source>
        <dbReference type="EMBL" id="KQL55034.1"/>
    </source>
</evidence>
<reference evidence="1 2" key="1">
    <citation type="submission" date="2015-09" db="EMBL/GenBank/DDBJ databases">
        <title>Genome sequencing project for genomic taxonomy and phylogenomics of Bacillus-like bacteria.</title>
        <authorList>
            <person name="Liu B."/>
            <person name="Wang J."/>
            <person name="Zhu Y."/>
            <person name="Liu G."/>
            <person name="Chen Q."/>
            <person name="Chen Z."/>
            <person name="Lan J."/>
            <person name="Che J."/>
            <person name="Ge C."/>
            <person name="Shi H."/>
            <person name="Pan Z."/>
            <person name="Liu X."/>
        </authorList>
    </citation>
    <scope>NUCLEOTIDE SEQUENCE [LARGE SCALE GENOMIC DNA]</scope>
    <source>
        <strain evidence="1 2">LMG 18435</strain>
    </source>
</reference>
<proteinExistence type="predicted"/>
<accession>A0A0Q3X0A9</accession>
<dbReference type="RefSeq" id="WP_055740830.1">
    <property type="nucleotide sequence ID" value="NZ_JAAIWL010000035.1"/>
</dbReference>
<comment type="caution">
    <text evidence="1">The sequence shown here is derived from an EMBL/GenBank/DDBJ whole genome shotgun (WGS) entry which is preliminary data.</text>
</comment>
<organism evidence="1 2">
    <name type="scientific">Heyndrickxia shackletonii</name>
    <dbReference type="NCBI Taxonomy" id="157838"/>
    <lineage>
        <taxon>Bacteria</taxon>
        <taxon>Bacillati</taxon>
        <taxon>Bacillota</taxon>
        <taxon>Bacilli</taxon>
        <taxon>Bacillales</taxon>
        <taxon>Bacillaceae</taxon>
        <taxon>Heyndrickxia</taxon>
    </lineage>
</organism>